<evidence type="ECO:0000313" key="4">
    <source>
        <dbReference type="EMBL" id="MFC7410202.1"/>
    </source>
</evidence>
<keyword evidence="2" id="KW-0812">Transmembrane</keyword>
<dbReference type="InterPro" id="IPR052340">
    <property type="entry name" value="RNase_Y/CdgJ"/>
</dbReference>
<keyword evidence="2" id="KW-0472">Membrane</keyword>
<evidence type="ECO:0000256" key="1">
    <source>
        <dbReference type="SAM" id="MobiDB-lite"/>
    </source>
</evidence>
<feature type="region of interest" description="Disordered" evidence="1">
    <location>
        <begin position="28"/>
        <end position="68"/>
    </location>
</feature>
<feature type="transmembrane region" description="Helical" evidence="2">
    <location>
        <begin position="6"/>
        <end position="22"/>
    </location>
</feature>
<evidence type="ECO:0000313" key="5">
    <source>
        <dbReference type="Proteomes" id="UP001596501"/>
    </source>
</evidence>
<dbReference type="PANTHER" id="PTHR33525:SF4">
    <property type="entry name" value="CYCLIC DI-GMP PHOSPHODIESTERASE CDGJ"/>
    <property type="match status" value="1"/>
</dbReference>
<evidence type="ECO:0000256" key="2">
    <source>
        <dbReference type="SAM" id="Phobius"/>
    </source>
</evidence>
<keyword evidence="5" id="KW-1185">Reference proteome</keyword>
<dbReference type="SUPFAM" id="SSF109604">
    <property type="entry name" value="HD-domain/PDEase-like"/>
    <property type="match status" value="1"/>
</dbReference>
<proteinExistence type="predicted"/>
<organism evidence="4 5">
    <name type="scientific">Hydrogenophaga atypica</name>
    <dbReference type="NCBI Taxonomy" id="249409"/>
    <lineage>
        <taxon>Bacteria</taxon>
        <taxon>Pseudomonadati</taxon>
        <taxon>Pseudomonadota</taxon>
        <taxon>Betaproteobacteria</taxon>
        <taxon>Burkholderiales</taxon>
        <taxon>Comamonadaceae</taxon>
        <taxon>Hydrogenophaga</taxon>
    </lineage>
</organism>
<dbReference type="Pfam" id="PF08668">
    <property type="entry name" value="HDOD"/>
    <property type="match status" value="1"/>
</dbReference>
<protein>
    <submittedName>
        <fullName evidence="4">HDOD domain-containing protein</fullName>
    </submittedName>
</protein>
<accession>A0ABW2QME4</accession>
<dbReference type="PROSITE" id="PS51833">
    <property type="entry name" value="HDOD"/>
    <property type="match status" value="1"/>
</dbReference>
<name>A0ABW2QME4_9BURK</name>
<keyword evidence="2" id="KW-1133">Transmembrane helix</keyword>
<comment type="caution">
    <text evidence="4">The sequence shown here is derived from an EMBL/GenBank/DDBJ whole genome shotgun (WGS) entry which is preliminary data.</text>
</comment>
<dbReference type="InterPro" id="IPR013976">
    <property type="entry name" value="HDOD"/>
</dbReference>
<evidence type="ECO:0000259" key="3">
    <source>
        <dbReference type="PROSITE" id="PS51833"/>
    </source>
</evidence>
<dbReference type="EMBL" id="JBHTCA010000012">
    <property type="protein sequence ID" value="MFC7410202.1"/>
    <property type="molecule type" value="Genomic_DNA"/>
</dbReference>
<gene>
    <name evidence="4" type="ORF">ACFQPB_15145</name>
</gene>
<feature type="domain" description="HDOD" evidence="3">
    <location>
        <begin position="101"/>
        <end position="297"/>
    </location>
</feature>
<reference evidence="5" key="1">
    <citation type="journal article" date="2019" name="Int. J. Syst. Evol. Microbiol.">
        <title>The Global Catalogue of Microorganisms (GCM) 10K type strain sequencing project: providing services to taxonomists for standard genome sequencing and annotation.</title>
        <authorList>
            <consortium name="The Broad Institute Genomics Platform"/>
            <consortium name="The Broad Institute Genome Sequencing Center for Infectious Disease"/>
            <person name="Wu L."/>
            <person name="Ma J."/>
        </authorList>
    </citation>
    <scope>NUCLEOTIDE SEQUENCE [LARGE SCALE GENOMIC DNA]</scope>
    <source>
        <strain evidence="5">CGMCC 1.12371</strain>
    </source>
</reference>
<sequence>MTAPVLFGLIVLVLAVVAYLVLRRAAPRRDNTPPATRPAELRAVPPTHQPVAVPHRAPSEGTPVAVSSRPLPPELATFRITPVQDMPPAQRDALTEALRNIPRPPRALHRLISPEFLATATSTEMSELVMSEPLIAAKVLSTVNSPLYGLQRSVTSIGQAITFLGMNTVRSICVRYLLDESFQASDPASRRVFEQLWTASAIASELCSRLSKQLHMADAGTLVTQVVLSFVGHMAVATLPQSRAQPALTDMSLDLVQRYSAQQQALGLCAPEIGRLLMTSWELPASIVQGVGDIDLVLTQPATGLDTTAATRRALPYLCARLAERLTARALDTLAQWHLATDTALCTHHLAGHLQPAQEAALQTLLGAPELQTSVDQLLGKGADTAA</sequence>
<dbReference type="RefSeq" id="WP_382224918.1">
    <property type="nucleotide sequence ID" value="NZ_JBHTCA010000012.1"/>
</dbReference>
<dbReference type="Gene3D" id="1.10.3210.10">
    <property type="entry name" value="Hypothetical protein af1432"/>
    <property type="match status" value="1"/>
</dbReference>
<dbReference type="Proteomes" id="UP001596501">
    <property type="component" value="Unassembled WGS sequence"/>
</dbReference>
<dbReference type="PANTHER" id="PTHR33525">
    <property type="match status" value="1"/>
</dbReference>